<proteinExistence type="predicted"/>
<dbReference type="SUPFAM" id="SSF81301">
    <property type="entry name" value="Nucleotidyltransferase"/>
    <property type="match status" value="1"/>
</dbReference>
<gene>
    <name evidence="1" type="ORF">GCM10010840_23700</name>
</gene>
<organism evidence="1 2">
    <name type="scientific">Deinococcus aerolatus</name>
    <dbReference type="NCBI Taxonomy" id="522487"/>
    <lineage>
        <taxon>Bacteria</taxon>
        <taxon>Thermotogati</taxon>
        <taxon>Deinococcota</taxon>
        <taxon>Deinococci</taxon>
        <taxon>Deinococcales</taxon>
        <taxon>Deinococcaceae</taxon>
        <taxon>Deinococcus</taxon>
    </lineage>
</organism>
<name>A0ABQ2GBH6_9DEIO</name>
<reference evidence="2" key="1">
    <citation type="journal article" date="2019" name="Int. J. Syst. Evol. Microbiol.">
        <title>The Global Catalogue of Microorganisms (GCM) 10K type strain sequencing project: providing services to taxonomists for standard genome sequencing and annotation.</title>
        <authorList>
            <consortium name="The Broad Institute Genomics Platform"/>
            <consortium name="The Broad Institute Genome Sequencing Center for Infectious Disease"/>
            <person name="Wu L."/>
            <person name="Ma J."/>
        </authorList>
    </citation>
    <scope>NUCLEOTIDE SEQUENCE [LARGE SCALE GENOMIC DNA]</scope>
    <source>
        <strain evidence="2">JCM 15442</strain>
    </source>
</reference>
<keyword evidence="2" id="KW-1185">Reference proteome</keyword>
<comment type="caution">
    <text evidence="1">The sequence shown here is derived from an EMBL/GenBank/DDBJ whole genome shotgun (WGS) entry which is preliminary data.</text>
</comment>
<protein>
    <submittedName>
        <fullName evidence="1">Uncharacterized protein</fullName>
    </submittedName>
</protein>
<dbReference type="RefSeq" id="WP_188972172.1">
    <property type="nucleotide sequence ID" value="NZ_BMOL01000010.1"/>
</dbReference>
<dbReference type="InterPro" id="IPR043519">
    <property type="entry name" value="NT_sf"/>
</dbReference>
<dbReference type="Pfam" id="PF09970">
    <property type="entry name" value="DUF2204"/>
    <property type="match status" value="1"/>
</dbReference>
<evidence type="ECO:0000313" key="2">
    <source>
        <dbReference type="Proteomes" id="UP000639973"/>
    </source>
</evidence>
<sequence>MELPPDFSELLNLLNAHGVEYVLVGGYAVGAHGFPRYTGDMDLFYGLGEANTVRLSAALEDFGLPCPAAQLNQENVMFRLGVKPVMVEFMSEITGVTFAQAWANRVVWELNGLSVPMISLADLRVNKAATGRHKDLADLEELPEE</sequence>
<dbReference type="Gene3D" id="3.30.460.40">
    <property type="match status" value="1"/>
</dbReference>
<accession>A0ABQ2GBH6</accession>
<dbReference type="InterPro" id="IPR018700">
    <property type="entry name" value="DUF2204"/>
</dbReference>
<evidence type="ECO:0000313" key="1">
    <source>
        <dbReference type="EMBL" id="GGL85044.1"/>
    </source>
</evidence>
<dbReference type="Proteomes" id="UP000639973">
    <property type="component" value="Unassembled WGS sequence"/>
</dbReference>
<dbReference type="EMBL" id="BMOL01000010">
    <property type="protein sequence ID" value="GGL85044.1"/>
    <property type="molecule type" value="Genomic_DNA"/>
</dbReference>